<dbReference type="EMBL" id="CM042018">
    <property type="protein sequence ID" value="KAI3827564.1"/>
    <property type="molecule type" value="Genomic_DNA"/>
</dbReference>
<dbReference type="Proteomes" id="UP001056120">
    <property type="component" value="Linkage Group LG01"/>
</dbReference>
<evidence type="ECO:0000313" key="1">
    <source>
        <dbReference type="EMBL" id="KAI3827564.1"/>
    </source>
</evidence>
<protein>
    <submittedName>
        <fullName evidence="1">Uncharacterized protein</fullName>
    </submittedName>
</protein>
<accession>A0ACB9K5L5</accession>
<organism evidence="1 2">
    <name type="scientific">Smallanthus sonchifolius</name>
    <dbReference type="NCBI Taxonomy" id="185202"/>
    <lineage>
        <taxon>Eukaryota</taxon>
        <taxon>Viridiplantae</taxon>
        <taxon>Streptophyta</taxon>
        <taxon>Embryophyta</taxon>
        <taxon>Tracheophyta</taxon>
        <taxon>Spermatophyta</taxon>
        <taxon>Magnoliopsida</taxon>
        <taxon>eudicotyledons</taxon>
        <taxon>Gunneridae</taxon>
        <taxon>Pentapetalae</taxon>
        <taxon>asterids</taxon>
        <taxon>campanulids</taxon>
        <taxon>Asterales</taxon>
        <taxon>Asteraceae</taxon>
        <taxon>Asteroideae</taxon>
        <taxon>Heliantheae alliance</taxon>
        <taxon>Millerieae</taxon>
        <taxon>Smallanthus</taxon>
    </lineage>
</organism>
<sequence>MTQTLNRTNINSDFLAHNKHQSRLELISHKTIRCAWVWTTPQPRWLVDHVVNTAPAVMVHDNATTASTWTPLDVLDTGVVEVENDVALKWQRTPS</sequence>
<name>A0ACB9K5L5_9ASTR</name>
<reference evidence="2" key="1">
    <citation type="journal article" date="2022" name="Mol. Ecol. Resour.">
        <title>The genomes of chicory, endive, great burdock and yacon provide insights into Asteraceae palaeo-polyploidization history and plant inulin production.</title>
        <authorList>
            <person name="Fan W."/>
            <person name="Wang S."/>
            <person name="Wang H."/>
            <person name="Wang A."/>
            <person name="Jiang F."/>
            <person name="Liu H."/>
            <person name="Zhao H."/>
            <person name="Xu D."/>
            <person name="Zhang Y."/>
        </authorList>
    </citation>
    <scope>NUCLEOTIDE SEQUENCE [LARGE SCALE GENOMIC DNA]</scope>
    <source>
        <strain evidence="2">cv. Yunnan</strain>
    </source>
</reference>
<proteinExistence type="predicted"/>
<evidence type="ECO:0000313" key="2">
    <source>
        <dbReference type="Proteomes" id="UP001056120"/>
    </source>
</evidence>
<reference evidence="1 2" key="2">
    <citation type="journal article" date="2022" name="Mol. Ecol. Resour.">
        <title>The genomes of chicory, endive, great burdock and yacon provide insights into Asteraceae paleo-polyploidization history and plant inulin production.</title>
        <authorList>
            <person name="Fan W."/>
            <person name="Wang S."/>
            <person name="Wang H."/>
            <person name="Wang A."/>
            <person name="Jiang F."/>
            <person name="Liu H."/>
            <person name="Zhao H."/>
            <person name="Xu D."/>
            <person name="Zhang Y."/>
        </authorList>
    </citation>
    <scope>NUCLEOTIDE SEQUENCE [LARGE SCALE GENOMIC DNA]</scope>
    <source>
        <strain evidence="2">cv. Yunnan</strain>
        <tissue evidence="1">Leaves</tissue>
    </source>
</reference>
<gene>
    <name evidence="1" type="ORF">L1987_01641</name>
</gene>
<comment type="caution">
    <text evidence="1">The sequence shown here is derived from an EMBL/GenBank/DDBJ whole genome shotgun (WGS) entry which is preliminary data.</text>
</comment>
<keyword evidence="2" id="KW-1185">Reference proteome</keyword>